<keyword evidence="8" id="KW-0902">Two-component regulatory system</keyword>
<comment type="caution">
    <text evidence="12">The sequence shown here is derived from an EMBL/GenBank/DDBJ whole genome shotgun (WGS) entry which is preliminary data.</text>
</comment>
<keyword evidence="13" id="KW-1185">Reference proteome</keyword>
<dbReference type="InterPro" id="IPR036890">
    <property type="entry name" value="HATPase_C_sf"/>
</dbReference>
<feature type="transmembrane region" description="Helical" evidence="9">
    <location>
        <begin position="17"/>
        <end position="39"/>
    </location>
</feature>
<dbReference type="EC" id="2.7.13.3" evidence="2"/>
<proteinExistence type="predicted"/>
<dbReference type="PANTHER" id="PTHR24421">
    <property type="entry name" value="NITRATE/NITRITE SENSOR PROTEIN NARX-RELATED"/>
    <property type="match status" value="1"/>
</dbReference>
<evidence type="ECO:0000313" key="13">
    <source>
        <dbReference type="Proteomes" id="UP000624709"/>
    </source>
</evidence>
<comment type="catalytic activity">
    <reaction evidence="1">
        <text>ATP + protein L-histidine = ADP + protein N-phospho-L-histidine.</text>
        <dbReference type="EC" id="2.7.13.3"/>
    </reaction>
</comment>
<evidence type="ECO:0000256" key="3">
    <source>
        <dbReference type="ARBA" id="ARBA00022553"/>
    </source>
</evidence>
<keyword evidence="3" id="KW-0597">Phosphoprotein</keyword>
<keyword evidence="9" id="KW-0472">Membrane</keyword>
<evidence type="ECO:0000256" key="9">
    <source>
        <dbReference type="SAM" id="Phobius"/>
    </source>
</evidence>
<keyword evidence="4" id="KW-0808">Transferase</keyword>
<evidence type="ECO:0000313" key="12">
    <source>
        <dbReference type="EMBL" id="GIE68945.1"/>
    </source>
</evidence>
<keyword evidence="6" id="KW-0418">Kinase</keyword>
<dbReference type="InterPro" id="IPR003594">
    <property type="entry name" value="HATPase_dom"/>
</dbReference>
<dbReference type="Pfam" id="PF02518">
    <property type="entry name" value="HATPase_c"/>
    <property type="match status" value="1"/>
</dbReference>
<protein>
    <recommendedName>
        <fullName evidence="2">histidine kinase</fullName>
        <ecNumber evidence="2">2.7.13.3</ecNumber>
    </recommendedName>
</protein>
<organism evidence="12 13">
    <name type="scientific">Actinoplanes palleronii</name>
    <dbReference type="NCBI Taxonomy" id="113570"/>
    <lineage>
        <taxon>Bacteria</taxon>
        <taxon>Bacillati</taxon>
        <taxon>Actinomycetota</taxon>
        <taxon>Actinomycetes</taxon>
        <taxon>Micromonosporales</taxon>
        <taxon>Micromonosporaceae</taxon>
        <taxon>Actinoplanes</taxon>
    </lineage>
</organism>
<evidence type="ECO:0000256" key="1">
    <source>
        <dbReference type="ARBA" id="ARBA00000085"/>
    </source>
</evidence>
<dbReference type="SUPFAM" id="SSF55874">
    <property type="entry name" value="ATPase domain of HSP90 chaperone/DNA topoisomerase II/histidine kinase"/>
    <property type="match status" value="1"/>
</dbReference>
<feature type="transmembrane region" description="Helical" evidence="9">
    <location>
        <begin position="173"/>
        <end position="192"/>
    </location>
</feature>
<feature type="domain" description="Histidine kinase/HSP90-like ATPase" evidence="10">
    <location>
        <begin position="385"/>
        <end position="467"/>
    </location>
</feature>
<reference evidence="12 13" key="1">
    <citation type="submission" date="2021-01" db="EMBL/GenBank/DDBJ databases">
        <title>Whole genome shotgun sequence of Actinoplanes palleronii NBRC 14916.</title>
        <authorList>
            <person name="Komaki H."/>
            <person name="Tamura T."/>
        </authorList>
    </citation>
    <scope>NUCLEOTIDE SEQUENCE [LARGE SCALE GENOMIC DNA]</scope>
    <source>
        <strain evidence="12 13">NBRC 14916</strain>
    </source>
</reference>
<keyword evidence="5" id="KW-0547">Nucleotide-binding</keyword>
<keyword evidence="9" id="KW-0812">Transmembrane</keyword>
<keyword evidence="9" id="KW-1133">Transmembrane helix</keyword>
<feature type="transmembrane region" description="Helical" evidence="9">
    <location>
        <begin position="231"/>
        <end position="253"/>
    </location>
</feature>
<feature type="domain" description="Signal transduction histidine kinase subgroup 3 dimerisation and phosphoacceptor" evidence="11">
    <location>
        <begin position="282"/>
        <end position="347"/>
    </location>
</feature>
<feature type="transmembrane region" description="Helical" evidence="9">
    <location>
        <begin position="45"/>
        <end position="66"/>
    </location>
</feature>
<feature type="transmembrane region" description="Helical" evidence="9">
    <location>
        <begin position="204"/>
        <end position="225"/>
    </location>
</feature>
<gene>
    <name evidence="12" type="ORF">Apa02nite_050530</name>
</gene>
<evidence type="ECO:0000256" key="2">
    <source>
        <dbReference type="ARBA" id="ARBA00012438"/>
    </source>
</evidence>
<evidence type="ECO:0000256" key="4">
    <source>
        <dbReference type="ARBA" id="ARBA00022679"/>
    </source>
</evidence>
<dbReference type="Proteomes" id="UP000624709">
    <property type="component" value="Unassembled WGS sequence"/>
</dbReference>
<accession>A0ABQ4BE21</accession>
<dbReference type="PANTHER" id="PTHR24421:SF10">
    <property type="entry name" value="NITRATE_NITRITE SENSOR PROTEIN NARQ"/>
    <property type="match status" value="1"/>
</dbReference>
<evidence type="ECO:0000256" key="7">
    <source>
        <dbReference type="ARBA" id="ARBA00022840"/>
    </source>
</evidence>
<feature type="transmembrane region" description="Helical" evidence="9">
    <location>
        <begin position="132"/>
        <end position="153"/>
    </location>
</feature>
<keyword evidence="7" id="KW-0067">ATP-binding</keyword>
<name>A0ABQ4BE21_9ACTN</name>
<dbReference type="Gene3D" id="1.20.5.1930">
    <property type="match status" value="1"/>
</dbReference>
<evidence type="ECO:0000256" key="6">
    <source>
        <dbReference type="ARBA" id="ARBA00022777"/>
    </source>
</evidence>
<dbReference type="InterPro" id="IPR050482">
    <property type="entry name" value="Sensor_HK_TwoCompSys"/>
</dbReference>
<evidence type="ECO:0000256" key="5">
    <source>
        <dbReference type="ARBA" id="ARBA00022741"/>
    </source>
</evidence>
<sequence length="471" mass="50400">MHGRVSRLYARQALRRFAVALLICVMLGVSLVAAVRVIQSGDPEITLFAATALVLVGSYGTAGMILIGSAANLLAGTLFLAVAMIWLARSIGPLHGVTGTGIAAAAHPLIWTLLVVILVTQPHRRTRTRSDRLLLTVALGGLPVLIVDGQLAPSSPIDPCLACLPSPGWDAEPYLPLAARLVVSVVAVWLAVQLIRRWQRTQRIVALPGVLLCLQVSAAALVPVLTVPTQAAWLVGNAAGVILQILIPPLALLANARGWQADAELWERRYEQEAQNGRSRARSEIERDLHDGAQLRLINATLLVQMARKAARGTAEADFHLDTAATELAMALTELRLLSRGLRPPALSRRELHEALAVLTANTPVTVRIEGRPRLVPRAVAEVAYFIVAEALTNAVRHGGASTVVIRMRKEQHCLHLEVCDDGSGSPRILTGEGGLHHLSRRAEALGGRIELESRPGIGTTLRTVIPCGSS</sequence>
<evidence type="ECO:0000256" key="8">
    <source>
        <dbReference type="ARBA" id="ARBA00023012"/>
    </source>
</evidence>
<feature type="transmembrane region" description="Helical" evidence="9">
    <location>
        <begin position="97"/>
        <end position="120"/>
    </location>
</feature>
<evidence type="ECO:0000259" key="10">
    <source>
        <dbReference type="Pfam" id="PF02518"/>
    </source>
</evidence>
<dbReference type="Pfam" id="PF07730">
    <property type="entry name" value="HisKA_3"/>
    <property type="match status" value="1"/>
</dbReference>
<evidence type="ECO:0000259" key="11">
    <source>
        <dbReference type="Pfam" id="PF07730"/>
    </source>
</evidence>
<feature type="transmembrane region" description="Helical" evidence="9">
    <location>
        <begin position="73"/>
        <end position="91"/>
    </location>
</feature>
<dbReference type="InterPro" id="IPR011712">
    <property type="entry name" value="Sig_transdc_His_kin_sub3_dim/P"/>
</dbReference>
<dbReference type="EMBL" id="BOMS01000076">
    <property type="protein sequence ID" value="GIE68945.1"/>
    <property type="molecule type" value="Genomic_DNA"/>
</dbReference>
<dbReference type="Gene3D" id="3.30.565.10">
    <property type="entry name" value="Histidine kinase-like ATPase, C-terminal domain"/>
    <property type="match status" value="1"/>
</dbReference>
<dbReference type="CDD" id="cd16917">
    <property type="entry name" value="HATPase_UhpB-NarQ-NarX-like"/>
    <property type="match status" value="1"/>
</dbReference>